<dbReference type="GeneID" id="43670917"/>
<dbReference type="RefSeq" id="XP_031945843.1">
    <property type="nucleotide sequence ID" value="XM_032086226.1"/>
</dbReference>
<proteinExistence type="predicted"/>
<evidence type="ECO:0000313" key="2">
    <source>
        <dbReference type="Proteomes" id="UP000325579"/>
    </source>
</evidence>
<keyword evidence="2" id="KW-1185">Reference proteome</keyword>
<name>A0A5N6ICU0_9EURO</name>
<accession>A0A5N7DQ24</accession>
<gene>
    <name evidence="1" type="ORF">BDV37DRAFT_279010</name>
</gene>
<reference evidence="1 2" key="1">
    <citation type="submission" date="2019-04" db="EMBL/GenBank/DDBJ databases">
        <authorList>
            <consortium name="DOE Joint Genome Institute"/>
            <person name="Mondo S."/>
            <person name="Kjaerbolling I."/>
            <person name="Vesth T."/>
            <person name="Frisvad J.C."/>
            <person name="Nybo J.L."/>
            <person name="Theobald S."/>
            <person name="Kildgaard S."/>
            <person name="Isbrandt T."/>
            <person name="Kuo A."/>
            <person name="Sato A."/>
            <person name="Lyhne E.K."/>
            <person name="Kogle M.E."/>
            <person name="Wiebenga A."/>
            <person name="Kun R.S."/>
            <person name="Lubbers R.J."/>
            <person name="Makela M.R."/>
            <person name="Barry K."/>
            <person name="Chovatia M."/>
            <person name="Clum A."/>
            <person name="Daum C."/>
            <person name="Haridas S."/>
            <person name="He G."/>
            <person name="LaButti K."/>
            <person name="Lipzen A."/>
            <person name="Riley R."/>
            <person name="Salamov A."/>
            <person name="Simmons B.A."/>
            <person name="Magnuson J.K."/>
            <person name="Henrissat B."/>
            <person name="Mortensen U.H."/>
            <person name="Larsen T.O."/>
            <person name="Devries R.P."/>
            <person name="Grigoriev I.V."/>
            <person name="Machida M."/>
            <person name="Baker S.E."/>
            <person name="Andersen M.R."/>
            <person name="Cantor M.N."/>
            <person name="Hua S.X."/>
        </authorList>
    </citation>
    <scope>NUCLEOTIDE SEQUENCE [LARGE SCALE GENOMIC DNA]</scope>
    <source>
        <strain evidence="1 2">CBS 119388</strain>
    </source>
</reference>
<accession>A0A5N6ICU0</accession>
<dbReference type="AlphaFoldDB" id="A0A5N6ICU0"/>
<sequence length="121" mass="13925">MASPRQLESIPDGWTTDPADIQFELIWKGPESEGQVMAMRLGLSQPEVIMTTERVTGNSLCMFQSSERFYMWNQVDDTVWQITKPTDLLDIFRTITNKGEAALELEEIESVRVDKDEEHDE</sequence>
<protein>
    <submittedName>
        <fullName evidence="1">Uncharacterized protein</fullName>
    </submittedName>
</protein>
<dbReference type="Proteomes" id="UP000325579">
    <property type="component" value="Unassembled WGS sequence"/>
</dbReference>
<evidence type="ECO:0000313" key="1">
    <source>
        <dbReference type="EMBL" id="KAE8408524.1"/>
    </source>
</evidence>
<dbReference type="OrthoDB" id="5350472at2759"/>
<dbReference type="EMBL" id="ML736743">
    <property type="protein sequence ID" value="KAE8408524.1"/>
    <property type="molecule type" value="Genomic_DNA"/>
</dbReference>
<organism evidence="1 2">
    <name type="scientific">Aspergillus pseudonomiae</name>
    <dbReference type="NCBI Taxonomy" id="1506151"/>
    <lineage>
        <taxon>Eukaryota</taxon>
        <taxon>Fungi</taxon>
        <taxon>Dikarya</taxon>
        <taxon>Ascomycota</taxon>
        <taxon>Pezizomycotina</taxon>
        <taxon>Eurotiomycetes</taxon>
        <taxon>Eurotiomycetidae</taxon>
        <taxon>Eurotiales</taxon>
        <taxon>Aspergillaceae</taxon>
        <taxon>Aspergillus</taxon>
        <taxon>Aspergillus subgen. Circumdati</taxon>
    </lineage>
</organism>